<evidence type="ECO:0000313" key="4">
    <source>
        <dbReference type="Proteomes" id="UP000366945"/>
    </source>
</evidence>
<dbReference type="EMBL" id="CABPSK010000001">
    <property type="protein sequence ID" value="VVD62225.1"/>
    <property type="molecule type" value="Genomic_DNA"/>
</dbReference>
<keyword evidence="4" id="KW-1185">Reference proteome</keyword>
<proteinExistence type="predicted"/>
<evidence type="ECO:0000256" key="1">
    <source>
        <dbReference type="SAM" id="MobiDB-lite"/>
    </source>
</evidence>
<dbReference type="InterPro" id="IPR049945">
    <property type="entry name" value="AAA_22"/>
</dbReference>
<dbReference type="GO" id="GO:0016887">
    <property type="term" value="F:ATP hydrolysis activity"/>
    <property type="evidence" value="ECO:0007669"/>
    <property type="project" value="InterPro"/>
</dbReference>
<evidence type="ECO:0000313" key="3">
    <source>
        <dbReference type="EMBL" id="VVD62225.1"/>
    </source>
</evidence>
<dbReference type="GeneID" id="300402239"/>
<dbReference type="AlphaFoldDB" id="A0A5E4RGC1"/>
<dbReference type="RefSeq" id="WP_042116362.1">
    <property type="nucleotide sequence ID" value="NZ_CABPSK010000001.1"/>
</dbReference>
<sequence length="383" mass="42496">MILRPTLEMAQQGGLDLKLQYLKDTIRLPHRNMMDALDRIRTSIAPFASGNLTTVVGPPGIGKTKLGEKILEDTISLYADEMRADPSFIPAIKLDVPPCKSKSSTFPWRDFYRAILHELMVPEADLPAQFSQRPGTSSVLGTRAPGEESAIHFAQYVAGQALSRRRTKVVILDECIHFANALHSSQDWGNVLKSLANNKSITFLLLGAYGTEEIVRASGQLARRTDIIHFPRYGNTPEDVKAFRSVVASVQARFPLAGAKFEHLWKDLLLGSFGITGQFIRILMMALRLLEQMNKGKDINSCEWSDDIVYAAMPSPEEFASISDETIRGELCITPFLRMPAKDAMTRLRAKHEEAISYQTDLREAASSSTGEKRSNKAKAANA</sequence>
<protein>
    <recommendedName>
        <fullName evidence="2">ORC1/DEAH AAA+ ATPase domain-containing protein</fullName>
    </recommendedName>
</protein>
<dbReference type="InterPro" id="IPR027417">
    <property type="entry name" value="P-loop_NTPase"/>
</dbReference>
<gene>
    <name evidence="3" type="ORF">PPN31114_00159</name>
</gene>
<reference evidence="3 4" key="1">
    <citation type="submission" date="2019-08" db="EMBL/GenBank/DDBJ databases">
        <authorList>
            <person name="Peeters C."/>
        </authorList>
    </citation>
    <scope>NUCLEOTIDE SEQUENCE [LARGE SCALE GENOMIC DNA]</scope>
    <source>
        <strain evidence="3 4">LMG 31114</strain>
    </source>
</reference>
<name>A0A5E4RGC1_9BURK</name>
<dbReference type="SUPFAM" id="SSF52540">
    <property type="entry name" value="P-loop containing nucleoside triphosphate hydrolases"/>
    <property type="match status" value="1"/>
</dbReference>
<evidence type="ECO:0000259" key="2">
    <source>
        <dbReference type="Pfam" id="PF13401"/>
    </source>
</evidence>
<dbReference type="Gene3D" id="3.40.50.300">
    <property type="entry name" value="P-loop containing nucleotide triphosphate hydrolases"/>
    <property type="match status" value="1"/>
</dbReference>
<feature type="region of interest" description="Disordered" evidence="1">
    <location>
        <begin position="359"/>
        <end position="383"/>
    </location>
</feature>
<feature type="domain" description="ORC1/DEAH AAA+ ATPase" evidence="2">
    <location>
        <begin position="51"/>
        <end position="214"/>
    </location>
</feature>
<accession>A0A5E4RGC1</accession>
<organism evidence="3 4">
    <name type="scientific">Pandoraea pneumonica</name>
    <dbReference type="NCBI Taxonomy" id="2508299"/>
    <lineage>
        <taxon>Bacteria</taxon>
        <taxon>Pseudomonadati</taxon>
        <taxon>Pseudomonadota</taxon>
        <taxon>Betaproteobacteria</taxon>
        <taxon>Burkholderiales</taxon>
        <taxon>Burkholderiaceae</taxon>
        <taxon>Pandoraea</taxon>
    </lineage>
</organism>
<dbReference type="Proteomes" id="UP000366945">
    <property type="component" value="Unassembled WGS sequence"/>
</dbReference>
<dbReference type="Pfam" id="PF13401">
    <property type="entry name" value="AAA_22"/>
    <property type="match status" value="1"/>
</dbReference>